<evidence type="ECO:0000313" key="9">
    <source>
        <dbReference type="Proteomes" id="UP000065511"/>
    </source>
</evidence>
<accession>A0A0S3K9H0</accession>
<evidence type="ECO:0000256" key="3">
    <source>
        <dbReference type="ARBA" id="ARBA00022679"/>
    </source>
</evidence>
<keyword evidence="2 5" id="KW-0963">Cytoplasm</keyword>
<keyword evidence="4" id="KW-0012">Acyltransferase</keyword>
<proteinExistence type="inferred from homology"/>
<dbReference type="InterPro" id="IPR016181">
    <property type="entry name" value="Acyl_CoA_acyltransferase"/>
</dbReference>
<dbReference type="RefSeq" id="WP_071877858.1">
    <property type="nucleotide sequence ID" value="NZ_JXLC01000012.1"/>
</dbReference>
<name>A0A0S3K9H0_9ENTE</name>
<dbReference type="EMBL" id="JXLC01000012">
    <property type="protein sequence ID" value="OJG91639.1"/>
    <property type="molecule type" value="Genomic_DNA"/>
</dbReference>
<dbReference type="EC" id="2.3.1.266" evidence="5"/>
<comment type="similarity">
    <text evidence="1 5">Belongs to the acetyltransferase family. RimI subfamily.</text>
</comment>
<dbReference type="InterPro" id="IPR000182">
    <property type="entry name" value="GNAT_dom"/>
</dbReference>
<evidence type="ECO:0000259" key="6">
    <source>
        <dbReference type="PROSITE" id="PS51186"/>
    </source>
</evidence>
<dbReference type="PANTHER" id="PTHR43420:SF44">
    <property type="entry name" value="ACETYLTRANSFERASE YPEA"/>
    <property type="match status" value="1"/>
</dbReference>
<dbReference type="InterPro" id="IPR050680">
    <property type="entry name" value="YpeA/RimI_acetyltransf"/>
</dbReference>
<dbReference type="CDD" id="cd04301">
    <property type="entry name" value="NAT_SF"/>
    <property type="match status" value="1"/>
</dbReference>
<comment type="subcellular location">
    <subcellularLocation>
        <location evidence="5">Cytoplasm</location>
    </subcellularLocation>
</comment>
<comment type="catalytic activity">
    <reaction evidence="5">
        <text>N-terminal L-alanyl-[ribosomal protein bS18] + acetyl-CoA = N-terminal N(alpha)-acetyl-L-alanyl-[ribosomal protein bS18] + CoA + H(+)</text>
        <dbReference type="Rhea" id="RHEA:43756"/>
        <dbReference type="Rhea" id="RHEA-COMP:10676"/>
        <dbReference type="Rhea" id="RHEA-COMP:10677"/>
        <dbReference type="ChEBI" id="CHEBI:15378"/>
        <dbReference type="ChEBI" id="CHEBI:57287"/>
        <dbReference type="ChEBI" id="CHEBI:57288"/>
        <dbReference type="ChEBI" id="CHEBI:64718"/>
        <dbReference type="ChEBI" id="CHEBI:83683"/>
        <dbReference type="EC" id="2.3.1.266"/>
    </reaction>
</comment>
<dbReference type="Proteomes" id="UP000065511">
    <property type="component" value="Chromosome"/>
</dbReference>
<dbReference type="GO" id="GO:0005737">
    <property type="term" value="C:cytoplasm"/>
    <property type="evidence" value="ECO:0007669"/>
    <property type="project" value="UniProtKB-SubCell"/>
</dbReference>
<dbReference type="Proteomes" id="UP000183039">
    <property type="component" value="Unassembled WGS sequence"/>
</dbReference>
<keyword evidence="3" id="KW-0808">Transferase</keyword>
<dbReference type="PANTHER" id="PTHR43420">
    <property type="entry name" value="ACETYLTRANSFERASE"/>
    <property type="match status" value="1"/>
</dbReference>
<dbReference type="Gene3D" id="3.40.630.30">
    <property type="match status" value="1"/>
</dbReference>
<feature type="domain" description="N-acetyltransferase" evidence="6">
    <location>
        <begin position="6"/>
        <end position="150"/>
    </location>
</feature>
<dbReference type="PROSITE" id="PS51186">
    <property type="entry name" value="GNAT"/>
    <property type="match status" value="1"/>
</dbReference>
<reference evidence="7 9" key="2">
    <citation type="submission" date="2015-12" db="EMBL/GenBank/DDBJ databases">
        <authorList>
            <person name="Lauer A."/>
            <person name="Humrighouse B."/>
            <person name="Loparev V."/>
            <person name="Shewmaker P.L."/>
            <person name="Whitney A.M."/>
            <person name="McLaughlin R.W."/>
        </authorList>
    </citation>
    <scope>NUCLEOTIDE SEQUENCE [LARGE SCALE GENOMIC DNA]</scope>
    <source>
        <strain evidence="7 9">LMG 23085</strain>
    </source>
</reference>
<evidence type="ECO:0000256" key="4">
    <source>
        <dbReference type="ARBA" id="ARBA00023315"/>
    </source>
</evidence>
<dbReference type="GO" id="GO:0008999">
    <property type="term" value="F:protein-N-terminal-alanine acetyltransferase activity"/>
    <property type="evidence" value="ECO:0007669"/>
    <property type="project" value="UniProtKB-EC"/>
</dbReference>
<evidence type="ECO:0000256" key="5">
    <source>
        <dbReference type="RuleBase" id="RU363094"/>
    </source>
</evidence>
<dbReference type="InterPro" id="IPR006464">
    <property type="entry name" value="AcTrfase_RimI/Ard1"/>
</dbReference>
<evidence type="ECO:0000313" key="10">
    <source>
        <dbReference type="Proteomes" id="UP000183039"/>
    </source>
</evidence>
<dbReference type="KEGG" id="ess:ATZ33_05775"/>
<evidence type="ECO:0000313" key="8">
    <source>
        <dbReference type="EMBL" id="OJG91639.1"/>
    </source>
</evidence>
<dbReference type="SUPFAM" id="SSF55729">
    <property type="entry name" value="Acyl-CoA N-acyltransferases (Nat)"/>
    <property type="match status" value="1"/>
</dbReference>
<organism evidence="8 10">
    <name type="scientific">Enterococcus silesiacus</name>
    <dbReference type="NCBI Taxonomy" id="332949"/>
    <lineage>
        <taxon>Bacteria</taxon>
        <taxon>Bacillati</taxon>
        <taxon>Bacillota</taxon>
        <taxon>Bacilli</taxon>
        <taxon>Lactobacillales</taxon>
        <taxon>Enterococcaceae</taxon>
        <taxon>Enterococcus</taxon>
    </lineage>
</organism>
<sequence>MYYSKENLPAEQPAENLWSVSEQSYNHGSPWSQKQFSIDLAQKTSDYLVLIQENQWIGFVSYHLVLDEVEITHVVIHKEFQQKGYGGQLFDHLLQRFVEQEVCQVFLEVRESNLKAQKLYEKKGFKTINHRKNYYSHPKEDGIVMCLTVKEVNQ</sequence>
<dbReference type="NCBIfam" id="TIGR01575">
    <property type="entry name" value="rimI"/>
    <property type="match status" value="1"/>
</dbReference>
<comment type="function">
    <text evidence="5">Acetylates the N-terminal alanine of ribosomal protein bS18.</text>
</comment>
<evidence type="ECO:0000256" key="2">
    <source>
        <dbReference type="ARBA" id="ARBA00022490"/>
    </source>
</evidence>
<gene>
    <name evidence="7" type="ORF">ATZ33_05775</name>
    <name evidence="8" type="ORF">RV15_GL000523</name>
</gene>
<evidence type="ECO:0000256" key="1">
    <source>
        <dbReference type="ARBA" id="ARBA00005395"/>
    </source>
</evidence>
<protein>
    <recommendedName>
        <fullName evidence="5">[Ribosomal protein bS18]-alanine N-acetyltransferase</fullName>
        <ecNumber evidence="5">2.3.1.266</ecNumber>
    </recommendedName>
</protein>
<dbReference type="OrthoDB" id="9794566at2"/>
<reference evidence="8 10" key="1">
    <citation type="submission" date="2014-12" db="EMBL/GenBank/DDBJ databases">
        <title>Draft genome sequences of 29 type strains of Enterococci.</title>
        <authorList>
            <person name="Zhong Z."/>
            <person name="Sun Z."/>
            <person name="Liu W."/>
            <person name="Zhang W."/>
            <person name="Zhang H."/>
        </authorList>
    </citation>
    <scope>NUCLEOTIDE SEQUENCE [LARGE SCALE GENOMIC DNA]</scope>
    <source>
        <strain evidence="8 10">DSM 22801</strain>
    </source>
</reference>
<dbReference type="AlphaFoldDB" id="A0A0S3K9H0"/>
<evidence type="ECO:0000313" key="7">
    <source>
        <dbReference type="EMBL" id="ALS00894.1"/>
    </source>
</evidence>
<keyword evidence="9" id="KW-1185">Reference proteome</keyword>
<dbReference type="EMBL" id="CP013614">
    <property type="protein sequence ID" value="ALS00894.1"/>
    <property type="molecule type" value="Genomic_DNA"/>
</dbReference>
<dbReference type="Pfam" id="PF00583">
    <property type="entry name" value="Acetyltransf_1"/>
    <property type="match status" value="1"/>
</dbReference>